<evidence type="ECO:0000313" key="2">
    <source>
        <dbReference type="EMBL" id="POM75131.1"/>
    </source>
</evidence>
<dbReference type="Proteomes" id="UP000237271">
    <property type="component" value="Unassembled WGS sequence"/>
</dbReference>
<organism evidence="2 3">
    <name type="scientific">Phytophthora palmivora</name>
    <dbReference type="NCBI Taxonomy" id="4796"/>
    <lineage>
        <taxon>Eukaryota</taxon>
        <taxon>Sar</taxon>
        <taxon>Stramenopiles</taxon>
        <taxon>Oomycota</taxon>
        <taxon>Peronosporomycetes</taxon>
        <taxon>Peronosporales</taxon>
        <taxon>Peronosporaceae</taxon>
        <taxon>Phytophthora</taxon>
    </lineage>
</organism>
<evidence type="ECO:0000313" key="3">
    <source>
        <dbReference type="Proteomes" id="UP000237271"/>
    </source>
</evidence>
<dbReference type="AlphaFoldDB" id="A0A2P4YBE8"/>
<evidence type="ECO:0000256" key="1">
    <source>
        <dbReference type="SAM" id="MobiDB-lite"/>
    </source>
</evidence>
<protein>
    <recommendedName>
        <fullName evidence="4">MULE transposase domain-containing protein</fullName>
    </recommendedName>
</protein>
<comment type="caution">
    <text evidence="2">The sequence shown here is derived from an EMBL/GenBank/DDBJ whole genome shotgun (WGS) entry which is preliminary data.</text>
</comment>
<feature type="compositionally biased region" description="Polar residues" evidence="1">
    <location>
        <begin position="1"/>
        <end position="12"/>
    </location>
</feature>
<dbReference type="EMBL" id="NCKW01004031">
    <property type="protein sequence ID" value="POM75131.1"/>
    <property type="molecule type" value="Genomic_DNA"/>
</dbReference>
<name>A0A2P4YBE8_9STRA</name>
<sequence>MMPLNESRSADQQSDRRTSADGREGDLDPDPDLEDKPLPPQVPAGTPTDLDASRDPSTKQGKVKTSWLFLVRVDYRKTSQNYEHIFHYICVASKKRLDPAHIVCNFEFAMIKAVKGQFPDSRIVGCLFHFKQAFGRKALKLKSPKKKWLWLWSCVKGASMVLP</sequence>
<evidence type="ECO:0008006" key="4">
    <source>
        <dbReference type="Google" id="ProtNLM"/>
    </source>
</evidence>
<proteinExistence type="predicted"/>
<reference evidence="2 3" key="1">
    <citation type="journal article" date="2017" name="Genome Biol. Evol.">
        <title>Phytophthora megakarya and P. palmivora, closely related causal agents of cacao black pod rot, underwent increases in genome sizes and gene numbers by different mechanisms.</title>
        <authorList>
            <person name="Ali S.S."/>
            <person name="Shao J."/>
            <person name="Lary D.J."/>
            <person name="Kronmiller B."/>
            <person name="Shen D."/>
            <person name="Strem M.D."/>
            <person name="Amoako-Attah I."/>
            <person name="Akrofi A.Y."/>
            <person name="Begoude B.A."/>
            <person name="Ten Hoopen G.M."/>
            <person name="Coulibaly K."/>
            <person name="Kebe B.I."/>
            <person name="Melnick R.L."/>
            <person name="Guiltinan M.J."/>
            <person name="Tyler B.M."/>
            <person name="Meinhardt L.W."/>
            <person name="Bailey B.A."/>
        </authorList>
    </citation>
    <scope>NUCLEOTIDE SEQUENCE [LARGE SCALE GENOMIC DNA]</scope>
    <source>
        <strain evidence="3">sbr112.9</strain>
    </source>
</reference>
<dbReference type="OrthoDB" id="125533at2759"/>
<accession>A0A2P4YBE8</accession>
<feature type="region of interest" description="Disordered" evidence="1">
    <location>
        <begin position="1"/>
        <end position="59"/>
    </location>
</feature>
<gene>
    <name evidence="2" type="ORF">PHPALM_7808</name>
</gene>
<keyword evidence="3" id="KW-1185">Reference proteome</keyword>
<feature type="compositionally biased region" description="Basic and acidic residues" evidence="1">
    <location>
        <begin position="13"/>
        <end position="26"/>
    </location>
</feature>